<keyword evidence="4" id="KW-1185">Reference proteome</keyword>
<dbReference type="Pfam" id="PF00817">
    <property type="entry name" value="IMS"/>
    <property type="match status" value="1"/>
</dbReference>
<feature type="domain" description="UmuC" evidence="2">
    <location>
        <begin position="21"/>
        <end position="146"/>
    </location>
</feature>
<dbReference type="InterPro" id="IPR001126">
    <property type="entry name" value="UmuC"/>
</dbReference>
<name>A0ABW9AAI6_9BURK</name>
<dbReference type="EMBL" id="JAQQFM010000005">
    <property type="protein sequence ID" value="MFL9925249.1"/>
    <property type="molecule type" value="Genomic_DNA"/>
</dbReference>
<evidence type="ECO:0000313" key="4">
    <source>
        <dbReference type="Proteomes" id="UP001629246"/>
    </source>
</evidence>
<dbReference type="PANTHER" id="PTHR35369">
    <property type="entry name" value="BLR3025 PROTEIN-RELATED"/>
    <property type="match status" value="1"/>
</dbReference>
<accession>A0ABW9AAI6</accession>
<evidence type="ECO:0000313" key="3">
    <source>
        <dbReference type="EMBL" id="MFL9925249.1"/>
    </source>
</evidence>
<protein>
    <submittedName>
        <fullName evidence="3">DNA polymerase Y family protein</fullName>
    </submittedName>
</protein>
<sequence length="499" mass="56141">MSLWIAVHLPFLPLEVFRPNWLNDTAMVVFERDRVSAASALARADGVSEDMRRGGVQLLSPQALQHERDVLRESAALEETALALLQYTPQATLAEDACVLLDIGASLRLFGGIRALCRRVQASVARLGFTISLGCAPTAAGAWLLARSGVLQVRRVLRLPRLQARLNQLPLGLLSAATPYLEWLHGIGCRQLGHLRRLPRAGLQRRCGKPLLQMLDQAYGAAPELHQWISAPPSFHARQELPDRIEQAEILLAYARKLLEQMCGWLSARQLAVKQIVLQMEHERGRQAVAPTVITLTLADAIWQDTHLTQLLKERLARTELQKPAIAMSLSAGRVESMQLASDALFPEPGGTPEDHHRLIELLTARLGPEHVLQAAPLADHRPEVSNRWQSVTDLSSTRAAALPSAPSALPPRPLWLLEQPIPLRLRQHKPFYGTPLHMVSTAERIEAGWWQEQQTTRDYYVACDERHVHYWIFKEWRRDAHQEHAHTEPHWFLHGLFA</sequence>
<evidence type="ECO:0000256" key="1">
    <source>
        <dbReference type="ARBA" id="ARBA00022763"/>
    </source>
</evidence>
<comment type="caution">
    <text evidence="3">The sequence shown here is derived from an EMBL/GenBank/DDBJ whole genome shotgun (WGS) entry which is preliminary data.</text>
</comment>
<dbReference type="PANTHER" id="PTHR35369:SF2">
    <property type="entry name" value="BLR3025 PROTEIN"/>
    <property type="match status" value="1"/>
</dbReference>
<dbReference type="CDD" id="cd03468">
    <property type="entry name" value="PolY_like"/>
    <property type="match status" value="1"/>
</dbReference>
<dbReference type="Proteomes" id="UP001629246">
    <property type="component" value="Unassembled WGS sequence"/>
</dbReference>
<dbReference type="RefSeq" id="WP_408158424.1">
    <property type="nucleotide sequence ID" value="NZ_JAQQFM010000005.1"/>
</dbReference>
<keyword evidence="1" id="KW-0227">DNA damage</keyword>
<dbReference type="InterPro" id="IPR050356">
    <property type="entry name" value="SulA_CellDiv_inhibitor"/>
</dbReference>
<reference evidence="3 4" key="1">
    <citation type="journal article" date="2024" name="Chem. Sci.">
        <title>Discovery of megapolipeptins by genome mining of a Burkholderiales bacteria collection.</title>
        <authorList>
            <person name="Paulo B.S."/>
            <person name="Recchia M.J.J."/>
            <person name="Lee S."/>
            <person name="Fergusson C.H."/>
            <person name="Romanowski S.B."/>
            <person name="Hernandez A."/>
            <person name="Krull N."/>
            <person name="Liu D.Y."/>
            <person name="Cavanagh H."/>
            <person name="Bos A."/>
            <person name="Gray C.A."/>
            <person name="Murphy B.T."/>
            <person name="Linington R.G."/>
            <person name="Eustaquio A.S."/>
        </authorList>
    </citation>
    <scope>NUCLEOTIDE SEQUENCE [LARGE SCALE GENOMIC DNA]</scope>
    <source>
        <strain evidence="3 4">RL21-008-BIB-A</strain>
    </source>
</reference>
<dbReference type="SUPFAM" id="SSF56672">
    <property type="entry name" value="DNA/RNA polymerases"/>
    <property type="match status" value="1"/>
</dbReference>
<organism evidence="3 4">
    <name type="scientific">Herbaspirillum lusitanum</name>
    <dbReference type="NCBI Taxonomy" id="213312"/>
    <lineage>
        <taxon>Bacteria</taxon>
        <taxon>Pseudomonadati</taxon>
        <taxon>Pseudomonadota</taxon>
        <taxon>Betaproteobacteria</taxon>
        <taxon>Burkholderiales</taxon>
        <taxon>Oxalobacteraceae</taxon>
        <taxon>Herbaspirillum</taxon>
    </lineage>
</organism>
<dbReference type="InterPro" id="IPR043502">
    <property type="entry name" value="DNA/RNA_pol_sf"/>
</dbReference>
<proteinExistence type="predicted"/>
<gene>
    <name evidence="3" type="ORF">PQR62_13310</name>
</gene>
<evidence type="ECO:0000259" key="2">
    <source>
        <dbReference type="Pfam" id="PF00817"/>
    </source>
</evidence>